<dbReference type="GO" id="GO:0007155">
    <property type="term" value="P:cell adhesion"/>
    <property type="evidence" value="ECO:0007669"/>
    <property type="project" value="InterPro"/>
</dbReference>
<sequence length="100" mass="10524">MKVLQLARVVMVPSMLIAGSLFALSAMAAPTRGWGTIAMEGAIVETACAIDVGSQDQTVDMGVVPLGQIVRDGRGNTRPFTIQLVDCQLSAPTPAAPEWR</sequence>
<keyword evidence="1" id="KW-0732">Signal</keyword>
<feature type="signal peptide" evidence="1">
    <location>
        <begin position="1"/>
        <end position="28"/>
    </location>
</feature>
<comment type="caution">
    <text evidence="2">The sequence shown here is derived from an EMBL/GenBank/DDBJ whole genome shotgun (WGS) entry which is preliminary data.</text>
</comment>
<reference evidence="2" key="1">
    <citation type="submission" date="2020-08" db="EMBL/GenBank/DDBJ databases">
        <title>Food and environmental bacterial isolates.</title>
        <authorList>
            <person name="Richter L."/>
            <person name="Du Plessis E.M."/>
            <person name="Duvenage S."/>
            <person name="Allam M."/>
            <person name="Korsten L."/>
        </authorList>
    </citation>
    <scope>NUCLEOTIDE SEQUENCE</scope>
    <source>
        <strain evidence="2">UPMP2127</strain>
    </source>
</reference>
<dbReference type="Proteomes" id="UP000659084">
    <property type="component" value="Unassembled WGS sequence"/>
</dbReference>
<organism evidence="2 3">
    <name type="scientific">Serratia fonticola</name>
    <dbReference type="NCBI Taxonomy" id="47917"/>
    <lineage>
        <taxon>Bacteria</taxon>
        <taxon>Pseudomonadati</taxon>
        <taxon>Pseudomonadota</taxon>
        <taxon>Gammaproteobacteria</taxon>
        <taxon>Enterobacterales</taxon>
        <taxon>Yersiniaceae</taxon>
        <taxon>Serratia</taxon>
    </lineage>
</organism>
<feature type="non-terminal residue" evidence="2">
    <location>
        <position position="100"/>
    </location>
</feature>
<accession>A0AAW3WZ34</accession>
<dbReference type="EMBL" id="JACNYO010000095">
    <property type="protein sequence ID" value="MBC3216009.1"/>
    <property type="molecule type" value="Genomic_DNA"/>
</dbReference>
<dbReference type="Gene3D" id="2.60.40.1090">
    <property type="entry name" value="Fimbrial-type adhesion domain"/>
    <property type="match status" value="1"/>
</dbReference>
<dbReference type="RefSeq" id="WP_186629283.1">
    <property type="nucleotide sequence ID" value="NZ_JACNYO010000095.1"/>
</dbReference>
<protein>
    <submittedName>
        <fullName evidence="2">Type 1 fimbrial protein</fullName>
    </submittedName>
</protein>
<dbReference type="GO" id="GO:0009289">
    <property type="term" value="C:pilus"/>
    <property type="evidence" value="ECO:0007669"/>
    <property type="project" value="InterPro"/>
</dbReference>
<proteinExistence type="predicted"/>
<evidence type="ECO:0000313" key="2">
    <source>
        <dbReference type="EMBL" id="MBC3216009.1"/>
    </source>
</evidence>
<feature type="chain" id="PRO_5043688766" evidence="1">
    <location>
        <begin position="29"/>
        <end position="100"/>
    </location>
</feature>
<gene>
    <name evidence="2" type="ORF">H8J20_28280</name>
</gene>
<dbReference type="InterPro" id="IPR036937">
    <property type="entry name" value="Adhesion_dom_fimbrial_sf"/>
</dbReference>
<dbReference type="InterPro" id="IPR008966">
    <property type="entry name" value="Adhesion_dom_sf"/>
</dbReference>
<name>A0AAW3WZ34_SERFO</name>
<dbReference type="SUPFAM" id="SSF49401">
    <property type="entry name" value="Bacterial adhesins"/>
    <property type="match status" value="1"/>
</dbReference>
<evidence type="ECO:0000313" key="3">
    <source>
        <dbReference type="Proteomes" id="UP000659084"/>
    </source>
</evidence>
<evidence type="ECO:0000256" key="1">
    <source>
        <dbReference type="SAM" id="SignalP"/>
    </source>
</evidence>
<dbReference type="AlphaFoldDB" id="A0AAW3WZ34"/>